<evidence type="ECO:0000313" key="2">
    <source>
        <dbReference type="Proteomes" id="UP000684084"/>
    </source>
</evidence>
<reference evidence="1" key="1">
    <citation type="submission" date="2020-05" db="EMBL/GenBank/DDBJ databases">
        <authorList>
            <person name="Rincon C."/>
            <person name="Sanders R I."/>
            <person name="Robbins C."/>
            <person name="Chaturvedi A."/>
        </authorList>
    </citation>
    <scope>NUCLEOTIDE SEQUENCE</scope>
    <source>
        <strain evidence="1">CHB12</strain>
    </source>
</reference>
<sequence length="83" mass="9677">MKIFNISEIRKIRKGFIVTCLTRYRKVAGRLETWKNPVKYMEVTGLVPDSEEPDRSSKPTSFLESVYSNIFKIISKNDFKDVS</sequence>
<organism evidence="1 2">
    <name type="scientific">Rhizophagus irregularis</name>
    <dbReference type="NCBI Taxonomy" id="588596"/>
    <lineage>
        <taxon>Eukaryota</taxon>
        <taxon>Fungi</taxon>
        <taxon>Fungi incertae sedis</taxon>
        <taxon>Mucoromycota</taxon>
        <taxon>Glomeromycotina</taxon>
        <taxon>Glomeromycetes</taxon>
        <taxon>Glomerales</taxon>
        <taxon>Glomeraceae</taxon>
        <taxon>Rhizophagus</taxon>
    </lineage>
</organism>
<gene>
    <name evidence="1" type="ORF">CHRIB12_LOCUS17411</name>
</gene>
<dbReference type="EMBL" id="CAGKOT010000043">
    <property type="protein sequence ID" value="CAB5381085.1"/>
    <property type="molecule type" value="Genomic_DNA"/>
</dbReference>
<comment type="caution">
    <text evidence="1">The sequence shown here is derived from an EMBL/GenBank/DDBJ whole genome shotgun (WGS) entry which is preliminary data.</text>
</comment>
<dbReference type="AlphaFoldDB" id="A0A915ZL83"/>
<proteinExistence type="predicted"/>
<accession>A0A915ZL83</accession>
<name>A0A915ZL83_9GLOM</name>
<evidence type="ECO:0000313" key="1">
    <source>
        <dbReference type="EMBL" id="CAB5381085.1"/>
    </source>
</evidence>
<dbReference type="OrthoDB" id="2453796at2759"/>
<dbReference type="Proteomes" id="UP000684084">
    <property type="component" value="Unassembled WGS sequence"/>
</dbReference>
<protein>
    <submittedName>
        <fullName evidence="1">Uncharacterized protein</fullName>
    </submittedName>
</protein>